<evidence type="ECO:0000259" key="6">
    <source>
        <dbReference type="PROSITE" id="PS50002"/>
    </source>
</evidence>
<evidence type="ECO:0000256" key="5">
    <source>
        <dbReference type="SAM" id="MobiDB-lite"/>
    </source>
</evidence>
<feature type="compositionally biased region" description="Low complexity" evidence="5">
    <location>
        <begin position="551"/>
        <end position="561"/>
    </location>
</feature>
<dbReference type="EMBL" id="MUJZ01034231">
    <property type="protein sequence ID" value="OTF77118.1"/>
    <property type="molecule type" value="Genomic_DNA"/>
</dbReference>
<dbReference type="OrthoDB" id="6505563at2759"/>
<dbReference type="SUPFAM" id="SSF50044">
    <property type="entry name" value="SH3-domain"/>
    <property type="match status" value="1"/>
</dbReference>
<feature type="compositionally biased region" description="Low complexity" evidence="5">
    <location>
        <begin position="501"/>
        <end position="512"/>
    </location>
</feature>
<dbReference type="AlphaFoldDB" id="A0A1Y3BB31"/>
<feature type="compositionally biased region" description="Polar residues" evidence="5">
    <location>
        <begin position="463"/>
        <end position="474"/>
    </location>
</feature>
<dbReference type="GO" id="GO:0005891">
    <property type="term" value="C:voltage-gated calcium channel complex"/>
    <property type="evidence" value="ECO:0007669"/>
    <property type="project" value="InterPro"/>
</dbReference>
<feature type="compositionally biased region" description="Polar residues" evidence="5">
    <location>
        <begin position="487"/>
        <end position="500"/>
    </location>
</feature>
<evidence type="ECO:0000313" key="7">
    <source>
        <dbReference type="EMBL" id="OTF77118.1"/>
    </source>
</evidence>
<dbReference type="PANTHER" id="PTHR11824">
    <property type="entry name" value="VOLTAGE-DEPENDENT CALCIUM CHANNEL BETA SUBUNIT"/>
    <property type="match status" value="1"/>
</dbReference>
<reference evidence="7 8" key="1">
    <citation type="submission" date="2017-03" db="EMBL/GenBank/DDBJ databases">
        <title>Genome Survey of Euroglyphus maynei.</title>
        <authorList>
            <person name="Arlian L.G."/>
            <person name="Morgan M.S."/>
            <person name="Rider S.D."/>
        </authorList>
    </citation>
    <scope>NUCLEOTIDE SEQUENCE [LARGE SCALE GENOMIC DNA]</scope>
    <source>
        <strain evidence="7">Arlian Lab</strain>
        <tissue evidence="7">Whole body</tissue>
    </source>
</reference>
<feature type="compositionally biased region" description="Low complexity" evidence="5">
    <location>
        <begin position="756"/>
        <end position="765"/>
    </location>
</feature>
<dbReference type="SUPFAM" id="SSF52540">
    <property type="entry name" value="P-loop containing nucleoside triphosphate hydrolases"/>
    <property type="match status" value="1"/>
</dbReference>
<comment type="caution">
    <text evidence="7">The sequence shown here is derived from an EMBL/GenBank/DDBJ whole genome shotgun (WGS) entry which is preliminary data.</text>
</comment>
<evidence type="ECO:0000256" key="3">
    <source>
        <dbReference type="ARBA" id="ARBA00022553"/>
    </source>
</evidence>
<feature type="domain" description="SH3" evidence="6">
    <location>
        <begin position="62"/>
        <end position="131"/>
    </location>
</feature>
<feature type="compositionally biased region" description="Polar residues" evidence="5">
    <location>
        <begin position="696"/>
        <end position="715"/>
    </location>
</feature>
<protein>
    <submittedName>
        <fullName evidence="7">Voltage-dependent calcium channel beta, invertebrate-like protein</fullName>
    </submittedName>
</protein>
<dbReference type="InterPro" id="IPR000584">
    <property type="entry name" value="VDCC_L_bsu"/>
</dbReference>
<keyword evidence="2 4" id="KW-0728">SH3 domain</keyword>
<feature type="region of interest" description="Disordered" evidence="5">
    <location>
        <begin position="452"/>
        <end position="513"/>
    </location>
</feature>
<evidence type="ECO:0000313" key="8">
    <source>
        <dbReference type="Proteomes" id="UP000194236"/>
    </source>
</evidence>
<dbReference type="PRINTS" id="PR01626">
    <property type="entry name" value="LCACHANNELB"/>
</dbReference>
<evidence type="ECO:0000256" key="4">
    <source>
        <dbReference type="PROSITE-ProRule" id="PRU00192"/>
    </source>
</evidence>
<dbReference type="InterPro" id="IPR027417">
    <property type="entry name" value="P-loop_NTPase"/>
</dbReference>
<dbReference type="GO" id="GO:0005245">
    <property type="term" value="F:voltage-gated calcium channel activity"/>
    <property type="evidence" value="ECO:0007669"/>
    <property type="project" value="InterPro"/>
</dbReference>
<feature type="region of interest" description="Disordered" evidence="5">
    <location>
        <begin position="747"/>
        <end position="823"/>
    </location>
</feature>
<feature type="region of interest" description="Disordered" evidence="5">
    <location>
        <begin position="690"/>
        <end position="715"/>
    </location>
</feature>
<dbReference type="SMART" id="SM00072">
    <property type="entry name" value="GuKc"/>
    <property type="match status" value="1"/>
</dbReference>
<dbReference type="Proteomes" id="UP000194236">
    <property type="component" value="Unassembled WGS sequence"/>
</dbReference>
<gene>
    <name evidence="7" type="ORF">BLA29_001048</name>
</gene>
<feature type="region of interest" description="Disordered" evidence="5">
    <location>
        <begin position="156"/>
        <end position="189"/>
    </location>
</feature>
<accession>A0A1Y3BB31</accession>
<dbReference type="Pfam" id="PF00625">
    <property type="entry name" value="Guanylate_kin"/>
    <property type="match status" value="2"/>
</dbReference>
<evidence type="ECO:0000256" key="2">
    <source>
        <dbReference type="ARBA" id="ARBA00022443"/>
    </source>
</evidence>
<feature type="compositionally biased region" description="Polar residues" evidence="5">
    <location>
        <begin position="572"/>
        <end position="583"/>
    </location>
</feature>
<dbReference type="PROSITE" id="PS50002">
    <property type="entry name" value="SH3"/>
    <property type="match status" value="1"/>
</dbReference>
<proteinExistence type="inferred from homology"/>
<comment type="similarity">
    <text evidence="1">Belongs to the calcium channel beta subunit family.</text>
</comment>
<feature type="compositionally biased region" description="Polar residues" evidence="5">
    <location>
        <begin position="596"/>
        <end position="614"/>
    </location>
</feature>
<dbReference type="Gene3D" id="3.40.50.300">
    <property type="entry name" value="P-loop containing nucleotide triphosphate hydrolases"/>
    <property type="match status" value="1"/>
</dbReference>
<dbReference type="InterPro" id="IPR036028">
    <property type="entry name" value="SH3-like_dom_sf"/>
</dbReference>
<dbReference type="CDD" id="cd11863">
    <property type="entry name" value="SH3_CACNB"/>
    <property type="match status" value="1"/>
</dbReference>
<dbReference type="Gene3D" id="2.30.30.40">
    <property type="entry name" value="SH3 Domains"/>
    <property type="match status" value="1"/>
</dbReference>
<keyword evidence="3" id="KW-0597">Phosphoprotein</keyword>
<feature type="compositionally biased region" description="Low complexity" evidence="5">
    <location>
        <begin position="808"/>
        <end position="823"/>
    </location>
</feature>
<feature type="compositionally biased region" description="Basic residues" evidence="5">
    <location>
        <begin position="634"/>
        <end position="643"/>
    </location>
</feature>
<dbReference type="InterPro" id="IPR001452">
    <property type="entry name" value="SH3_domain"/>
</dbReference>
<evidence type="ECO:0000256" key="1">
    <source>
        <dbReference type="ARBA" id="ARBA00010836"/>
    </source>
</evidence>
<name>A0A1Y3BB31_EURMA</name>
<feature type="region of interest" description="Disordered" evidence="5">
    <location>
        <begin position="541"/>
        <end position="668"/>
    </location>
</feature>
<feature type="compositionally biased region" description="Polar residues" evidence="5">
    <location>
        <begin position="788"/>
        <end position="799"/>
    </location>
</feature>
<dbReference type="InterPro" id="IPR008145">
    <property type="entry name" value="GK/Ca_channel_bsu"/>
</dbReference>
<sequence>MDWIQADCNDSNGSFSEQLSDNDYIDEKNLSKREAEKQALIQLEKAQKKNKFNILSPHKIKPVAFAVRTNVSFDSNIEDSCPAHGFGLSFNANEYLHIKEKYNNDWWIGRVVKEGTKIGFIPSPVKLELLRTQQQLHHHHTHKGRSLLLHRFNSSSTKMDENSRSSGGSTPDDDSRGNKLTPTTRERRKTFFRKAENIPPYDVVPSMRPVVLIGPSLKGYEVTDMMQKALFDFIKHRFESRIIITRVSADISLAKRPLVNSNKKALLDHGRINSRASTICMCFSHQLKCVNFSFLFLFKKIAEVQAEIERIFELARTMQLVVLDCDTINHPSQLSKTSLAPINVYLKISSTKVLQRLIKSRGKSQSRSLNVQIVASEKLAQCPSEMFDLVLDDNQLDDVCERLGEYLESYWRATHPPIVASSASIKRDINAATNATISGKRSLKPVAIVSKNPNQQQQQQQQENHLNTHQTNPINIMPQRYPRDENVNQNDDLLNNTIRPQSQHSHQQQQQHFGDQTHVMYNNYEQQQQQQQQQQLYGYDNDIQGVDPYGQQQQQQQQQQQRGHSYGPYDPYNSSDPTQIIHSRTSRDYHHHHQHQPTSRTAYTNSYVNNQTNPYYEDEISSTGIHNSYPPPSNHHHHHHHSHPSYNYTSDSYAGIGNGPDDIDPNVSGNNIVLDSRLEKEYRDRSKWLASGVGTGNSNYRQQPTMVPSSQLSQSYTDKPNFHQYYKPYSHYNQGVSYSFDESDYSGFSGRRTNNGQQQHQQQQSYGGGGAYRANTIESISYPGGNNVGNRQPTISSGGNDIGKKSSTNTTTTTMANYNNYHY</sequence>
<keyword evidence="8" id="KW-1185">Reference proteome</keyword>
<organism evidence="7 8">
    <name type="scientific">Euroglyphus maynei</name>
    <name type="common">Mayne's house dust mite</name>
    <dbReference type="NCBI Taxonomy" id="6958"/>
    <lineage>
        <taxon>Eukaryota</taxon>
        <taxon>Metazoa</taxon>
        <taxon>Ecdysozoa</taxon>
        <taxon>Arthropoda</taxon>
        <taxon>Chelicerata</taxon>
        <taxon>Arachnida</taxon>
        <taxon>Acari</taxon>
        <taxon>Acariformes</taxon>
        <taxon>Sarcoptiformes</taxon>
        <taxon>Astigmata</taxon>
        <taxon>Psoroptidia</taxon>
        <taxon>Analgoidea</taxon>
        <taxon>Pyroglyphidae</taxon>
        <taxon>Pyroglyphinae</taxon>
        <taxon>Euroglyphus</taxon>
    </lineage>
</organism>